<dbReference type="Pfam" id="PF00261">
    <property type="entry name" value="Tropomyosin"/>
    <property type="match status" value="1"/>
</dbReference>
<dbReference type="OrthoDB" id="128924at2759"/>
<keyword evidence="4" id="KW-1185">Reference proteome</keyword>
<evidence type="ECO:0000313" key="3">
    <source>
        <dbReference type="EMBL" id="GAN07113.1"/>
    </source>
</evidence>
<dbReference type="SUPFAM" id="SSF57997">
    <property type="entry name" value="Tropomyosin"/>
    <property type="match status" value="1"/>
</dbReference>
<accession>A0A0C9MY25</accession>
<evidence type="ECO:0000256" key="1">
    <source>
        <dbReference type="ARBA" id="ARBA00023054"/>
    </source>
</evidence>
<keyword evidence="1 2" id="KW-0175">Coiled coil</keyword>
<evidence type="ECO:0000256" key="2">
    <source>
        <dbReference type="SAM" id="Coils"/>
    </source>
</evidence>
<dbReference type="Gene3D" id="1.20.5.340">
    <property type="match status" value="1"/>
</dbReference>
<evidence type="ECO:0000313" key="4">
    <source>
        <dbReference type="Proteomes" id="UP000053815"/>
    </source>
</evidence>
<name>A0A0C9MY25_9FUNG</name>
<feature type="coiled-coil region" evidence="2">
    <location>
        <begin position="1"/>
        <end position="137"/>
    </location>
</feature>
<proteinExistence type="predicted"/>
<sequence length="141" mass="16344">MEKFKEKLAALRAEIDQANAKADEYKLAVKQLESDHIQKDHELHSLQQKVKTMEDQLRKTEMNLQIASTKQVFDMDIDCAVLTNGKTSFQEADLRVEGLEKKMSKLELELEEAEKRNEKFKELYKAAKEEMEALERELAGV</sequence>
<dbReference type="EMBL" id="DF836438">
    <property type="protein sequence ID" value="GAN07113.1"/>
    <property type="molecule type" value="Genomic_DNA"/>
</dbReference>
<dbReference type="Proteomes" id="UP000053815">
    <property type="component" value="Unassembled WGS sequence"/>
</dbReference>
<dbReference type="AlphaFoldDB" id="A0A0C9MY25"/>
<reference evidence="3" key="1">
    <citation type="submission" date="2014-09" db="EMBL/GenBank/DDBJ databases">
        <title>Draft genome sequence of an oleaginous Mucoromycotina fungus Mucor ambiguus NBRC6742.</title>
        <authorList>
            <person name="Takeda I."/>
            <person name="Yamane N."/>
            <person name="Morita T."/>
            <person name="Tamano K."/>
            <person name="Machida M."/>
            <person name="Baker S."/>
            <person name="Koike H."/>
        </authorList>
    </citation>
    <scope>NUCLEOTIDE SEQUENCE</scope>
    <source>
        <strain evidence="3">NBRC 6742</strain>
    </source>
</reference>
<gene>
    <name evidence="3" type="ORF">MAM1_0149c06605</name>
</gene>
<dbReference type="InterPro" id="IPR000533">
    <property type="entry name" value="Tropomyosin"/>
</dbReference>
<organism evidence="3">
    <name type="scientific">Mucor ambiguus</name>
    <dbReference type="NCBI Taxonomy" id="91626"/>
    <lineage>
        <taxon>Eukaryota</taxon>
        <taxon>Fungi</taxon>
        <taxon>Fungi incertae sedis</taxon>
        <taxon>Mucoromycota</taxon>
        <taxon>Mucoromycotina</taxon>
        <taxon>Mucoromycetes</taxon>
        <taxon>Mucorales</taxon>
        <taxon>Mucorineae</taxon>
        <taxon>Mucoraceae</taxon>
        <taxon>Mucor</taxon>
    </lineage>
</organism>
<protein>
    <submittedName>
        <fullName evidence="3">Uncharacterized protein</fullName>
    </submittedName>
</protein>